<proteinExistence type="predicted"/>
<sequence>MARVTATTTDKPAKVAAKTRKGSKTTLSEANLADLGAERLATILMDLSVDSYVKRALRLELFAEASPEGLALEISKRLAAIAKATSRIHWRKRAAFARDMDLHFRMIRRLAESDPKAALALLMDFLDLAGSVFDRISQPEGPIGEVFAEARDAVGDIAASAKIAPVDLADRVARLILCDDHFVFGPLVAVAAPSLGVAGQARLGERLQAALTQRSARSAGAYDAKASVVRDALRRLADINGDVGAFIATFSETQRRFPAIAAEIGRRLLVAGKAGEALAALEAAAAPVKPRGPLSVRAEPDDPVERAAWEDVYLEALQANGRQDEAQRRRWAAFEDTLSIPRLRAFLKGLPDFDDVVAEDDAKKIAAEFPRFEAALAFLIEWPDLAAAARLIINRHGAINGADEDLLTAAARRLEGTYPLAATLLLRAMIRNVLTYGVAGRYRAAAQQWLEMESLAPMISDFGEFPDHETFMADLRAMHGRKQGFRAELEALGGSF</sequence>
<dbReference type="Pfam" id="PF21810">
    <property type="entry name" value="DUF6880"/>
    <property type="match status" value="1"/>
</dbReference>
<dbReference type="InterPro" id="IPR049245">
    <property type="entry name" value="DUF6880"/>
</dbReference>
<dbReference type="AlphaFoldDB" id="A0A0P0NZS1"/>
<evidence type="ECO:0000313" key="3">
    <source>
        <dbReference type="Proteomes" id="UP000056905"/>
    </source>
</evidence>
<feature type="compositionally biased region" description="Polar residues" evidence="1">
    <location>
        <begin position="1"/>
        <end position="10"/>
    </location>
</feature>
<dbReference type="OrthoDB" id="7183688at2"/>
<keyword evidence="3" id="KW-1185">Reference proteome</keyword>
<dbReference type="KEGG" id="chq:AQ619_08885"/>
<organism evidence="2 3">
    <name type="scientific">Caulobacter henricii</name>
    <dbReference type="NCBI Taxonomy" id="69395"/>
    <lineage>
        <taxon>Bacteria</taxon>
        <taxon>Pseudomonadati</taxon>
        <taxon>Pseudomonadota</taxon>
        <taxon>Alphaproteobacteria</taxon>
        <taxon>Caulobacterales</taxon>
        <taxon>Caulobacteraceae</taxon>
        <taxon>Caulobacter</taxon>
    </lineage>
</organism>
<evidence type="ECO:0000256" key="1">
    <source>
        <dbReference type="SAM" id="MobiDB-lite"/>
    </source>
</evidence>
<dbReference type="EMBL" id="CP013002">
    <property type="protein sequence ID" value="ALL13455.1"/>
    <property type="molecule type" value="Genomic_DNA"/>
</dbReference>
<accession>A0A0P0NZS1</accession>
<dbReference type="STRING" id="69395.AQ619_08885"/>
<evidence type="ECO:0000313" key="2">
    <source>
        <dbReference type="EMBL" id="ALL13455.1"/>
    </source>
</evidence>
<gene>
    <name evidence="2" type="ORF">AQ619_08885</name>
</gene>
<name>A0A0P0NZS1_9CAUL</name>
<dbReference type="RefSeq" id="WP_062146477.1">
    <property type="nucleotide sequence ID" value="NZ_CP013002.1"/>
</dbReference>
<protein>
    <submittedName>
        <fullName evidence="2">Ferritin</fullName>
    </submittedName>
</protein>
<feature type="region of interest" description="Disordered" evidence="1">
    <location>
        <begin position="1"/>
        <end position="21"/>
    </location>
</feature>
<dbReference type="Proteomes" id="UP000056905">
    <property type="component" value="Chromosome"/>
</dbReference>
<reference evidence="2 3" key="1">
    <citation type="submission" date="2015-10" db="EMBL/GenBank/DDBJ databases">
        <title>Conservation of the essential genome among Caulobacter and Brevundimonas species.</title>
        <authorList>
            <person name="Scott D."/>
            <person name="Ely B."/>
        </authorList>
    </citation>
    <scope>NUCLEOTIDE SEQUENCE [LARGE SCALE GENOMIC DNA]</scope>
    <source>
        <strain evidence="2 3">CB4</strain>
    </source>
</reference>